<dbReference type="PROSITE" id="PS00570">
    <property type="entry name" value="RING_HYDROXYL_ALPHA"/>
    <property type="match status" value="1"/>
</dbReference>
<keyword evidence="2" id="KW-0479">Metal-binding</keyword>
<evidence type="ECO:0000256" key="2">
    <source>
        <dbReference type="ARBA" id="ARBA00022723"/>
    </source>
</evidence>
<dbReference type="InterPro" id="IPR050584">
    <property type="entry name" value="Cholesterol_7-desaturase"/>
</dbReference>
<dbReference type="Gene3D" id="3.90.380.10">
    <property type="entry name" value="Naphthalene 1,2-dioxygenase Alpha Subunit, Chain A, domain 1"/>
    <property type="match status" value="1"/>
</dbReference>
<name>A0ABW4ETH1_9PSEU</name>
<reference evidence="8" key="1">
    <citation type="journal article" date="2019" name="Int. J. Syst. Evol. Microbiol.">
        <title>The Global Catalogue of Microorganisms (GCM) 10K type strain sequencing project: providing services to taxonomists for standard genome sequencing and annotation.</title>
        <authorList>
            <consortium name="The Broad Institute Genomics Platform"/>
            <consortium name="The Broad Institute Genome Sequencing Center for Infectious Disease"/>
            <person name="Wu L."/>
            <person name="Ma J."/>
        </authorList>
    </citation>
    <scope>NUCLEOTIDE SEQUENCE [LARGE SCALE GENOMIC DNA]</scope>
    <source>
        <strain evidence="8">CCM 7043</strain>
    </source>
</reference>
<evidence type="ECO:0000259" key="6">
    <source>
        <dbReference type="PROSITE" id="PS51296"/>
    </source>
</evidence>
<accession>A0ABW4ETH1</accession>
<evidence type="ECO:0000256" key="4">
    <source>
        <dbReference type="ARBA" id="ARBA00023004"/>
    </source>
</evidence>
<dbReference type="SUPFAM" id="SSF55961">
    <property type="entry name" value="Bet v1-like"/>
    <property type="match status" value="1"/>
</dbReference>
<dbReference type="EMBL" id="JBHUCO010000013">
    <property type="protein sequence ID" value="MFD1518518.1"/>
    <property type="molecule type" value="Genomic_DNA"/>
</dbReference>
<dbReference type="InterPro" id="IPR045623">
    <property type="entry name" value="LigXa_C"/>
</dbReference>
<dbReference type="InterPro" id="IPR036922">
    <property type="entry name" value="Rieske_2Fe-2S_sf"/>
</dbReference>
<gene>
    <name evidence="7" type="ORF">ACFSJD_13545</name>
</gene>
<dbReference type="InterPro" id="IPR015881">
    <property type="entry name" value="ARHD_Rieske_2Fe_2S"/>
</dbReference>
<dbReference type="InterPro" id="IPR017941">
    <property type="entry name" value="Rieske_2Fe-2S"/>
</dbReference>
<dbReference type="SUPFAM" id="SSF50022">
    <property type="entry name" value="ISP domain"/>
    <property type="match status" value="1"/>
</dbReference>
<evidence type="ECO:0000256" key="1">
    <source>
        <dbReference type="ARBA" id="ARBA00022714"/>
    </source>
</evidence>
<feature type="domain" description="Rieske" evidence="6">
    <location>
        <begin position="27"/>
        <end position="134"/>
    </location>
</feature>
<dbReference type="Proteomes" id="UP001597114">
    <property type="component" value="Unassembled WGS sequence"/>
</dbReference>
<keyword evidence="8" id="KW-1185">Reference proteome</keyword>
<evidence type="ECO:0000256" key="3">
    <source>
        <dbReference type="ARBA" id="ARBA00023002"/>
    </source>
</evidence>
<dbReference type="PANTHER" id="PTHR21266:SF59">
    <property type="entry name" value="BLR4922 PROTEIN"/>
    <property type="match status" value="1"/>
</dbReference>
<keyword evidence="1" id="KW-0001">2Fe-2S</keyword>
<protein>
    <submittedName>
        <fullName evidence="7">Rieske 2Fe-2S domain-containing protein</fullName>
    </submittedName>
</protein>
<evidence type="ECO:0000313" key="7">
    <source>
        <dbReference type="EMBL" id="MFD1518518.1"/>
    </source>
</evidence>
<dbReference type="PANTHER" id="PTHR21266">
    <property type="entry name" value="IRON-SULFUR DOMAIN CONTAINING PROTEIN"/>
    <property type="match status" value="1"/>
</dbReference>
<dbReference type="CDD" id="cd03479">
    <property type="entry name" value="Rieske_RO_Alpha_PhDO_like"/>
    <property type="match status" value="1"/>
</dbReference>
<dbReference type="PROSITE" id="PS51296">
    <property type="entry name" value="RIESKE"/>
    <property type="match status" value="1"/>
</dbReference>
<dbReference type="RefSeq" id="WP_344729657.1">
    <property type="nucleotide sequence ID" value="NZ_BAAAUS010000063.1"/>
</dbReference>
<dbReference type="Pfam" id="PF00355">
    <property type="entry name" value="Rieske"/>
    <property type="match status" value="1"/>
</dbReference>
<evidence type="ECO:0000256" key="5">
    <source>
        <dbReference type="ARBA" id="ARBA00023014"/>
    </source>
</evidence>
<dbReference type="Gene3D" id="2.102.10.10">
    <property type="entry name" value="Rieske [2Fe-2S] iron-sulphur domain"/>
    <property type="match status" value="1"/>
</dbReference>
<dbReference type="Pfam" id="PF19301">
    <property type="entry name" value="LigXa_C"/>
    <property type="match status" value="1"/>
</dbReference>
<comment type="caution">
    <text evidence="7">The sequence shown here is derived from an EMBL/GenBank/DDBJ whole genome shotgun (WGS) entry which is preliminary data.</text>
</comment>
<proteinExistence type="predicted"/>
<keyword evidence="4" id="KW-0408">Iron</keyword>
<organism evidence="7 8">
    <name type="scientific">Pseudonocardia yunnanensis</name>
    <dbReference type="NCBI Taxonomy" id="58107"/>
    <lineage>
        <taxon>Bacteria</taxon>
        <taxon>Bacillati</taxon>
        <taxon>Actinomycetota</taxon>
        <taxon>Actinomycetes</taxon>
        <taxon>Pseudonocardiales</taxon>
        <taxon>Pseudonocardiaceae</taxon>
        <taxon>Pseudonocardia</taxon>
    </lineage>
</organism>
<evidence type="ECO:0000313" key="8">
    <source>
        <dbReference type="Proteomes" id="UP001597114"/>
    </source>
</evidence>
<sequence>MLRPEDNKLITEVGPGTPMGELFRRFWLPVVASEDMEDPDGAPVRLRILGEDLVAFRDTEGKVGVLSAYCPHRRANLFYARNEEGGLRCIYHGWKFDVTGRCLHIPSEPARSNFKDKVRAPGYPTQERGGLVWAYMGPPDKQPEFPEYEWAQVPANQRVISASLVECNWLQTLEGDIDTAHVSFLHRTLNPSTTLKWARFVENFTDYVTKDRSPSLTVKSTDYGFVYGGRRVGGEDDYYWRFSHWLVPSTSETPGSAERPGRIVVPIDDRNSMSFSFVWHPHRALSAEEAIANGRNNGQPLHPWELADGYVIDTRRSPLNRDNDFKIDRHVQRTKRFSGILGTPPEEDRAMTETMEPVLDRSKEHLGTSDIAIIAMRRRLIKMARDLADGIEPALAKQAWAFRTRGYDVVSRHAEFEDVLAEHMSELTPGRVTPAASG</sequence>
<keyword evidence="3" id="KW-0560">Oxidoreductase</keyword>
<keyword evidence="5" id="KW-0411">Iron-sulfur</keyword>